<protein>
    <submittedName>
        <fullName evidence="1">Uncharacterized protein</fullName>
    </submittedName>
</protein>
<name>A0A0A9CNT5_ARUDO</name>
<sequence length="86" mass="9814">MSTRSGGIWSNKGSFPNFCYNTITPRKAYAYSWVIEKLSLKCFFCPAGCCNTSVLDKCICTSWECCYPENLPKWRKGFQQSCLVCL</sequence>
<reference evidence="1" key="2">
    <citation type="journal article" date="2015" name="Data Brief">
        <title>Shoot transcriptome of the giant reed, Arundo donax.</title>
        <authorList>
            <person name="Barrero R.A."/>
            <person name="Guerrero F.D."/>
            <person name="Moolhuijzen P."/>
            <person name="Goolsby J.A."/>
            <person name="Tidwell J."/>
            <person name="Bellgard S.E."/>
            <person name="Bellgard M.I."/>
        </authorList>
    </citation>
    <scope>NUCLEOTIDE SEQUENCE</scope>
    <source>
        <tissue evidence="1">Shoot tissue taken approximately 20 cm above the soil surface</tissue>
    </source>
</reference>
<organism evidence="1">
    <name type="scientific">Arundo donax</name>
    <name type="common">Giant reed</name>
    <name type="synonym">Donax arundinaceus</name>
    <dbReference type="NCBI Taxonomy" id="35708"/>
    <lineage>
        <taxon>Eukaryota</taxon>
        <taxon>Viridiplantae</taxon>
        <taxon>Streptophyta</taxon>
        <taxon>Embryophyta</taxon>
        <taxon>Tracheophyta</taxon>
        <taxon>Spermatophyta</taxon>
        <taxon>Magnoliopsida</taxon>
        <taxon>Liliopsida</taxon>
        <taxon>Poales</taxon>
        <taxon>Poaceae</taxon>
        <taxon>PACMAD clade</taxon>
        <taxon>Arundinoideae</taxon>
        <taxon>Arundineae</taxon>
        <taxon>Arundo</taxon>
    </lineage>
</organism>
<reference evidence="1" key="1">
    <citation type="submission" date="2014-09" db="EMBL/GenBank/DDBJ databases">
        <authorList>
            <person name="Magalhaes I.L.F."/>
            <person name="Oliveira U."/>
            <person name="Santos F.R."/>
            <person name="Vidigal T.H.D.A."/>
            <person name="Brescovit A.D."/>
            <person name="Santos A.J."/>
        </authorList>
    </citation>
    <scope>NUCLEOTIDE SEQUENCE</scope>
    <source>
        <tissue evidence="1">Shoot tissue taken approximately 20 cm above the soil surface</tissue>
    </source>
</reference>
<accession>A0A0A9CNT5</accession>
<dbReference type="EMBL" id="GBRH01220634">
    <property type="protein sequence ID" value="JAD77261.1"/>
    <property type="molecule type" value="Transcribed_RNA"/>
</dbReference>
<proteinExistence type="predicted"/>
<dbReference type="AlphaFoldDB" id="A0A0A9CNT5"/>
<evidence type="ECO:0000313" key="1">
    <source>
        <dbReference type="EMBL" id="JAD77261.1"/>
    </source>
</evidence>